<dbReference type="InterPro" id="IPR041728">
    <property type="entry name" value="GPAT/DHAPAT_LPLAT"/>
</dbReference>
<evidence type="ECO:0000256" key="2">
    <source>
        <dbReference type="ARBA" id="ARBA00007937"/>
    </source>
</evidence>
<keyword evidence="5" id="KW-0012">Acyltransferase</keyword>
<feature type="domain" description="Phospholipid/glycerol acyltransferase" evidence="7">
    <location>
        <begin position="178"/>
        <end position="306"/>
    </location>
</feature>
<dbReference type="Pfam" id="PF01553">
    <property type="entry name" value="Acyltransferase"/>
    <property type="match status" value="1"/>
</dbReference>
<reference evidence="8 9" key="1">
    <citation type="submission" date="2011-02" db="EMBL/GenBank/DDBJ databases">
        <title>The Genome Sequence of Sphaeroforma arctica JP610.</title>
        <authorList>
            <consortium name="The Broad Institute Genome Sequencing Platform"/>
            <person name="Russ C."/>
            <person name="Cuomo C."/>
            <person name="Young S.K."/>
            <person name="Zeng Q."/>
            <person name="Gargeya S."/>
            <person name="Alvarado L."/>
            <person name="Berlin A."/>
            <person name="Chapman S.B."/>
            <person name="Chen Z."/>
            <person name="Freedman E."/>
            <person name="Gellesch M."/>
            <person name="Goldberg J."/>
            <person name="Griggs A."/>
            <person name="Gujja S."/>
            <person name="Heilman E."/>
            <person name="Heiman D."/>
            <person name="Howarth C."/>
            <person name="Mehta T."/>
            <person name="Neiman D."/>
            <person name="Pearson M."/>
            <person name="Roberts A."/>
            <person name="Saif S."/>
            <person name="Shea T."/>
            <person name="Shenoy N."/>
            <person name="Sisk P."/>
            <person name="Stolte C."/>
            <person name="Sykes S."/>
            <person name="White J."/>
            <person name="Yandava C."/>
            <person name="Burger G."/>
            <person name="Gray M.W."/>
            <person name="Holland P.W.H."/>
            <person name="King N."/>
            <person name="Lang F.B.F."/>
            <person name="Roger A.J."/>
            <person name="Ruiz-Trillo I."/>
            <person name="Haas B."/>
            <person name="Nusbaum C."/>
            <person name="Birren B."/>
        </authorList>
    </citation>
    <scope>NUCLEOTIDE SEQUENCE [LARGE SCALE GENOMIC DNA]</scope>
    <source>
        <strain evidence="8 9">JP610</strain>
    </source>
</reference>
<dbReference type="GO" id="GO:0012505">
    <property type="term" value="C:endomembrane system"/>
    <property type="evidence" value="ECO:0007669"/>
    <property type="project" value="UniProtKB-SubCell"/>
</dbReference>
<evidence type="ECO:0000259" key="7">
    <source>
        <dbReference type="SMART" id="SM00563"/>
    </source>
</evidence>
<sequence>MQFADRRPFYEKAFHAVWRQVCLLYHFVSVNLVHFFENYMPGPLQGFFNFFAPDIVWAAQMYTRRSTSVTAKLVNYGRLKMAVMNSQPVQDAINFDMTQSSGRRFSLPNDYDHGNKRGKREAKALHLLSQMATKPSMLPIVFAGYLLRKAFRLLYKFGINVDEEEIVKVRLLAKKHPLVFLPTHKSHLDYLIILYVCFVHDLPMPAVVAGDNLNMPFIGWLLRHCGAFFIRRSFAGDNDPLYGAIFREYLKQLLMHGHSLEMFIEGGRSRNGKVLMPKTGALQSVIGAVMESELDVMIVPIALSFDRIVETQSHLNELSGKPKQAEQLFFSLFSISSVMTSAATQSNTYGSVDLRFAEPISIRKFINEGEGKLPPLTKGADIYNNMVDPEARGYHSVTPPSSDEGSKDNKVTLQQTKRSLRNQKSLVTEKWPYLSYEGEHDTDKAKYLAFRLGYRVLYECNDVSVVLPASLLATVLLSQHQRGIYRDELISKVYWLQSEIHKRGGRVIPLTTDTIDMTVTLVLGGFGGANELVKTHNDRVLLSLYNPEERMELSTYRNQLVHHFIRESIMCCCIYALEKQAPTDTEGGPSFVDYMDLYALNRYLTQLLKMEFVFRPSMGVGINEHFDLTLTEMVDRGIIAYHPEDQNKICVSEAVEDGEMKGTLTYLFLCSIAWPFIDTYWLCTLGLFALLPNKAIQEDVLIRKMQDFGETLYFSGAMDLYESISKVTLENALQLLNKWRVISILRVEGSSSKKRAVQLRPEYCSAEKIQELVFQIANFRKKSRMYRSRQFRVQHHHEVWDAINTVKTLCKKSKSGSQSLPASPITNKKALHI</sequence>
<organism evidence="8 9">
    <name type="scientific">Sphaeroforma arctica JP610</name>
    <dbReference type="NCBI Taxonomy" id="667725"/>
    <lineage>
        <taxon>Eukaryota</taxon>
        <taxon>Ichthyosporea</taxon>
        <taxon>Ichthyophonida</taxon>
        <taxon>Sphaeroforma</taxon>
    </lineage>
</organism>
<proteinExistence type="inferred from homology"/>
<dbReference type="GO" id="GO:0019432">
    <property type="term" value="P:triglyceride biosynthetic process"/>
    <property type="evidence" value="ECO:0007669"/>
    <property type="project" value="TreeGrafter"/>
</dbReference>
<evidence type="ECO:0000313" key="8">
    <source>
        <dbReference type="EMBL" id="KNC80386.1"/>
    </source>
</evidence>
<dbReference type="PANTHER" id="PTHR12563:SF17">
    <property type="entry name" value="DIHYDROXYACETONE PHOSPHATE ACYLTRANSFERASE"/>
    <property type="match status" value="1"/>
</dbReference>
<gene>
    <name evidence="8" type="ORF">SARC_07253</name>
</gene>
<dbReference type="EMBL" id="KQ242159">
    <property type="protein sequence ID" value="KNC80386.1"/>
    <property type="molecule type" value="Genomic_DNA"/>
</dbReference>
<dbReference type="RefSeq" id="XP_014154288.1">
    <property type="nucleotide sequence ID" value="XM_014298813.1"/>
</dbReference>
<keyword evidence="3" id="KW-0808">Transferase</keyword>
<dbReference type="Pfam" id="PF19277">
    <property type="entry name" value="GPAT_C"/>
    <property type="match status" value="2"/>
</dbReference>
<dbReference type="InterPro" id="IPR002123">
    <property type="entry name" value="Plipid/glycerol_acylTrfase"/>
</dbReference>
<dbReference type="GO" id="GO:0008654">
    <property type="term" value="P:phospholipid biosynthetic process"/>
    <property type="evidence" value="ECO:0007669"/>
    <property type="project" value="TreeGrafter"/>
</dbReference>
<evidence type="ECO:0000256" key="3">
    <source>
        <dbReference type="ARBA" id="ARBA00022679"/>
    </source>
</evidence>
<dbReference type="GO" id="GO:0006631">
    <property type="term" value="P:fatty acid metabolic process"/>
    <property type="evidence" value="ECO:0007669"/>
    <property type="project" value="TreeGrafter"/>
</dbReference>
<protein>
    <recommendedName>
        <fullName evidence="7">Phospholipid/glycerol acyltransferase domain-containing protein</fullName>
    </recommendedName>
</protein>
<dbReference type="AlphaFoldDB" id="A0A0L0FUZ5"/>
<dbReference type="SUPFAM" id="SSF69593">
    <property type="entry name" value="Glycerol-3-phosphate (1)-acyltransferase"/>
    <property type="match status" value="1"/>
</dbReference>
<comment type="subcellular location">
    <subcellularLocation>
        <location evidence="1">Endomembrane system</location>
        <topology evidence="1">Peripheral membrane protein</topology>
    </subcellularLocation>
</comment>
<keyword evidence="9" id="KW-1185">Reference proteome</keyword>
<evidence type="ECO:0000256" key="5">
    <source>
        <dbReference type="ARBA" id="ARBA00023315"/>
    </source>
</evidence>
<evidence type="ECO:0000256" key="6">
    <source>
        <dbReference type="SAM" id="MobiDB-lite"/>
    </source>
</evidence>
<dbReference type="GO" id="GO:0031966">
    <property type="term" value="C:mitochondrial membrane"/>
    <property type="evidence" value="ECO:0007669"/>
    <property type="project" value="TreeGrafter"/>
</dbReference>
<evidence type="ECO:0000313" key="9">
    <source>
        <dbReference type="Proteomes" id="UP000054560"/>
    </source>
</evidence>
<dbReference type="eggNOG" id="KOG3730">
    <property type="taxonomic scope" value="Eukaryota"/>
</dbReference>
<dbReference type="SMART" id="SM00563">
    <property type="entry name" value="PlsC"/>
    <property type="match status" value="1"/>
</dbReference>
<keyword evidence="4" id="KW-0472">Membrane</keyword>
<evidence type="ECO:0000256" key="4">
    <source>
        <dbReference type="ARBA" id="ARBA00023136"/>
    </source>
</evidence>
<dbReference type="InterPro" id="IPR045520">
    <property type="entry name" value="GPAT/DHAPAT_C"/>
</dbReference>
<dbReference type="GO" id="GO:0004366">
    <property type="term" value="F:glycerol-3-phosphate O-acyltransferase activity"/>
    <property type="evidence" value="ECO:0007669"/>
    <property type="project" value="TreeGrafter"/>
</dbReference>
<dbReference type="GO" id="GO:0006072">
    <property type="term" value="P:glycerol-3-phosphate metabolic process"/>
    <property type="evidence" value="ECO:0007669"/>
    <property type="project" value="TreeGrafter"/>
</dbReference>
<dbReference type="InterPro" id="IPR022284">
    <property type="entry name" value="GPAT/DHAPAT"/>
</dbReference>
<name>A0A0L0FUZ5_9EUKA</name>
<evidence type="ECO:0000256" key="1">
    <source>
        <dbReference type="ARBA" id="ARBA00004184"/>
    </source>
</evidence>
<feature type="region of interest" description="Disordered" evidence="6">
    <location>
        <begin position="814"/>
        <end position="833"/>
    </location>
</feature>
<feature type="compositionally biased region" description="Polar residues" evidence="6">
    <location>
        <begin position="815"/>
        <end position="826"/>
    </location>
</feature>
<dbReference type="OrthoDB" id="10255570at2759"/>
<dbReference type="PANTHER" id="PTHR12563">
    <property type="entry name" value="GLYCEROL-3-PHOSPHATE ACYLTRANSFERASE"/>
    <property type="match status" value="1"/>
</dbReference>
<dbReference type="STRING" id="667725.A0A0L0FUZ5"/>
<dbReference type="CDD" id="cd07993">
    <property type="entry name" value="LPLAT_DHAPAT-like"/>
    <property type="match status" value="1"/>
</dbReference>
<feature type="region of interest" description="Disordered" evidence="6">
    <location>
        <begin position="393"/>
        <end position="415"/>
    </location>
</feature>
<accession>A0A0L0FUZ5</accession>
<dbReference type="GeneID" id="25907757"/>
<comment type="similarity">
    <text evidence="2">Belongs to the GPAT/DAPAT family.</text>
</comment>
<dbReference type="Proteomes" id="UP000054560">
    <property type="component" value="Unassembled WGS sequence"/>
</dbReference>